<keyword evidence="3" id="KW-1185">Reference proteome</keyword>
<keyword evidence="1" id="KW-0472">Membrane</keyword>
<evidence type="ECO:0000313" key="2">
    <source>
        <dbReference type="EMBL" id="GAA6407936.1"/>
    </source>
</evidence>
<evidence type="ECO:0000313" key="3">
    <source>
        <dbReference type="Proteomes" id="UP001600943"/>
    </source>
</evidence>
<keyword evidence="1" id="KW-1133">Transmembrane helix</keyword>
<dbReference type="Pfam" id="PF19615">
    <property type="entry name" value="DUF6120"/>
    <property type="match status" value="1"/>
</dbReference>
<accession>A0ABQ0B906</accession>
<feature type="transmembrane region" description="Helical" evidence="1">
    <location>
        <begin position="90"/>
        <end position="113"/>
    </location>
</feature>
<evidence type="ECO:0000256" key="1">
    <source>
        <dbReference type="SAM" id="Phobius"/>
    </source>
</evidence>
<reference evidence="2 3" key="1">
    <citation type="submission" date="2024-04" db="EMBL/GenBank/DDBJ databases">
        <title>Defined microbial consortia suppress multidrug-resistant proinflammatory Enterobacteriaceae via ecological control.</title>
        <authorList>
            <person name="Furuichi M."/>
            <person name="Kawaguchi T."/>
            <person name="Pust M."/>
            <person name="Yasuma K."/>
            <person name="Plichta D."/>
            <person name="Hasegawa N."/>
            <person name="Ohya T."/>
            <person name="Bhattarai S."/>
            <person name="Sasajima S."/>
            <person name="Aoto Y."/>
            <person name="Tuganbaev T."/>
            <person name="Yaginuma M."/>
            <person name="Ueda M."/>
            <person name="Okahashi N."/>
            <person name="Amafuji K."/>
            <person name="Kiridooshi Y."/>
            <person name="Sugita K."/>
            <person name="Strazar M."/>
            <person name="Skelly A."/>
            <person name="Suda W."/>
            <person name="Hattori M."/>
            <person name="Nakamoto N."/>
            <person name="Caballero S."/>
            <person name="Norman J."/>
            <person name="Olle B."/>
            <person name="Tanoue T."/>
            <person name="Arita M."/>
            <person name="Bucci V."/>
            <person name="Atarashi K."/>
            <person name="Xavier R."/>
            <person name="Honda K."/>
        </authorList>
    </citation>
    <scope>NUCLEOTIDE SEQUENCE [LARGE SCALE GENOMIC DNA]</scope>
    <source>
        <strain evidence="3">k04-0078-D8-1</strain>
    </source>
</reference>
<dbReference type="Proteomes" id="UP001600943">
    <property type="component" value="Unassembled WGS sequence"/>
</dbReference>
<organism evidence="2 3">
    <name type="scientific">Blautia hominis</name>
    <dbReference type="NCBI Taxonomy" id="2025493"/>
    <lineage>
        <taxon>Bacteria</taxon>
        <taxon>Bacillati</taxon>
        <taxon>Bacillota</taxon>
        <taxon>Clostridia</taxon>
        <taxon>Lachnospirales</taxon>
        <taxon>Lachnospiraceae</taxon>
        <taxon>Blautia</taxon>
    </lineage>
</organism>
<sequence length="142" mass="16890">MGSIQMKNKCVKEYYKKLKELFLNMNYTDGKYLRDFRLNLMEYAIVHPDCTYDELVEEFGTPKEIFCEYVGAQDPDYLISCINKKHFRKWMGTGIIAVGICCVFIWALFYYSIYKGSRHDSINREVVIIKDFDLEDNENEKE</sequence>
<protein>
    <recommendedName>
        <fullName evidence="4">Helix-turn-helix domain-containing protein</fullName>
    </recommendedName>
</protein>
<dbReference type="RefSeq" id="WP_390405102.1">
    <property type="nucleotide sequence ID" value="NZ_BAABYW010000001.1"/>
</dbReference>
<proteinExistence type="predicted"/>
<dbReference type="EMBL" id="BAABYW010000001">
    <property type="protein sequence ID" value="GAA6407936.1"/>
    <property type="molecule type" value="Genomic_DNA"/>
</dbReference>
<evidence type="ECO:0008006" key="4">
    <source>
        <dbReference type="Google" id="ProtNLM"/>
    </source>
</evidence>
<name>A0ABQ0B906_9FIRM</name>
<comment type="caution">
    <text evidence="2">The sequence shown here is derived from an EMBL/GenBank/DDBJ whole genome shotgun (WGS) entry which is preliminary data.</text>
</comment>
<dbReference type="InterPro" id="IPR046123">
    <property type="entry name" value="DUF6120"/>
</dbReference>
<keyword evidence="1" id="KW-0812">Transmembrane</keyword>
<gene>
    <name evidence="2" type="ORF">K040078D81_20530</name>
</gene>